<keyword evidence="3" id="KW-1185">Reference proteome</keyword>
<feature type="chain" id="PRO_5043395304" description="Secreted protein" evidence="1">
    <location>
        <begin position="23"/>
        <end position="88"/>
    </location>
</feature>
<dbReference type="Proteomes" id="UP001066276">
    <property type="component" value="Chromosome 3_1"/>
</dbReference>
<evidence type="ECO:0000256" key="1">
    <source>
        <dbReference type="SAM" id="SignalP"/>
    </source>
</evidence>
<feature type="signal peptide" evidence="1">
    <location>
        <begin position="1"/>
        <end position="22"/>
    </location>
</feature>
<dbReference type="AlphaFoldDB" id="A0AAV7U9C1"/>
<gene>
    <name evidence="2" type="ORF">NDU88_002449</name>
</gene>
<proteinExistence type="predicted"/>
<evidence type="ECO:0000313" key="3">
    <source>
        <dbReference type="Proteomes" id="UP001066276"/>
    </source>
</evidence>
<reference evidence="2" key="1">
    <citation type="journal article" date="2022" name="bioRxiv">
        <title>Sequencing and chromosome-scale assembly of the giantPleurodeles waltlgenome.</title>
        <authorList>
            <person name="Brown T."/>
            <person name="Elewa A."/>
            <person name="Iarovenko S."/>
            <person name="Subramanian E."/>
            <person name="Araus A.J."/>
            <person name="Petzold A."/>
            <person name="Susuki M."/>
            <person name="Suzuki K.-i.T."/>
            <person name="Hayashi T."/>
            <person name="Toyoda A."/>
            <person name="Oliveira C."/>
            <person name="Osipova E."/>
            <person name="Leigh N.D."/>
            <person name="Simon A."/>
            <person name="Yun M.H."/>
        </authorList>
    </citation>
    <scope>NUCLEOTIDE SEQUENCE</scope>
    <source>
        <strain evidence="2">20211129_DDA</strain>
        <tissue evidence="2">Liver</tissue>
    </source>
</reference>
<protein>
    <recommendedName>
        <fullName evidence="4">Secreted protein</fullName>
    </recommendedName>
</protein>
<name>A0AAV7U9C1_PLEWA</name>
<comment type="caution">
    <text evidence="2">The sequence shown here is derived from an EMBL/GenBank/DDBJ whole genome shotgun (WGS) entry which is preliminary data.</text>
</comment>
<evidence type="ECO:0008006" key="4">
    <source>
        <dbReference type="Google" id="ProtNLM"/>
    </source>
</evidence>
<sequence>MPPCRPRLLVLRCFLLSQRTPACFRGCGSTACETITSHIMGDGVFLERREDETEHLTALLAWPQIHVVLRVPLFAPRKPQVLLTHCFS</sequence>
<organism evidence="2 3">
    <name type="scientific">Pleurodeles waltl</name>
    <name type="common">Iberian ribbed newt</name>
    <dbReference type="NCBI Taxonomy" id="8319"/>
    <lineage>
        <taxon>Eukaryota</taxon>
        <taxon>Metazoa</taxon>
        <taxon>Chordata</taxon>
        <taxon>Craniata</taxon>
        <taxon>Vertebrata</taxon>
        <taxon>Euteleostomi</taxon>
        <taxon>Amphibia</taxon>
        <taxon>Batrachia</taxon>
        <taxon>Caudata</taxon>
        <taxon>Salamandroidea</taxon>
        <taxon>Salamandridae</taxon>
        <taxon>Pleurodelinae</taxon>
        <taxon>Pleurodeles</taxon>
    </lineage>
</organism>
<dbReference type="EMBL" id="JANPWB010000005">
    <property type="protein sequence ID" value="KAJ1185659.1"/>
    <property type="molecule type" value="Genomic_DNA"/>
</dbReference>
<evidence type="ECO:0000313" key="2">
    <source>
        <dbReference type="EMBL" id="KAJ1185659.1"/>
    </source>
</evidence>
<accession>A0AAV7U9C1</accession>
<keyword evidence="1" id="KW-0732">Signal</keyword>